<keyword evidence="11 12" id="KW-0275">Fatty acid biosynthesis</keyword>
<dbReference type="Proteomes" id="UP000752696">
    <property type="component" value="Unassembled WGS sequence"/>
</dbReference>
<keyword evidence="7 12" id="KW-0560">Oxidoreductase</keyword>
<protein>
    <recommendedName>
        <fullName evidence="14">Fatty acid desaturase domain-containing protein</fullName>
    </recommendedName>
</protein>
<dbReference type="Pfam" id="PF00487">
    <property type="entry name" value="FA_desaturase"/>
    <property type="match status" value="1"/>
</dbReference>
<evidence type="ECO:0000256" key="2">
    <source>
        <dbReference type="ARBA" id="ARBA00009295"/>
    </source>
</evidence>
<feature type="transmembrane region" description="Helical" evidence="13">
    <location>
        <begin position="201"/>
        <end position="220"/>
    </location>
</feature>
<comment type="domain">
    <text evidence="12">The histidine box domains are involved in binding the catalytic metal ions.</text>
</comment>
<evidence type="ECO:0000256" key="8">
    <source>
        <dbReference type="ARBA" id="ARBA00023004"/>
    </source>
</evidence>
<dbReference type="InterPro" id="IPR015876">
    <property type="entry name" value="Acyl-CoA_DS"/>
</dbReference>
<feature type="transmembrane region" description="Helical" evidence="13">
    <location>
        <begin position="226"/>
        <end position="248"/>
    </location>
</feature>
<comment type="caution">
    <text evidence="15">The sequence shown here is derived from an EMBL/GenBank/DDBJ whole genome shotgun (WGS) entry which is preliminary data.</text>
</comment>
<comment type="similarity">
    <text evidence="2 12">Belongs to the fatty acid desaturase type 1 family.</text>
</comment>
<comment type="subcellular location">
    <subcellularLocation>
        <location evidence="1">Membrane</location>
        <topology evidence="1">Multi-pass membrane protein</topology>
    </subcellularLocation>
</comment>
<keyword evidence="8" id="KW-0408">Iron</keyword>
<reference evidence="15" key="1">
    <citation type="submission" date="2020-07" db="EMBL/GenBank/DDBJ databases">
        <authorList>
            <person name="Nazaruddin N."/>
        </authorList>
    </citation>
    <scope>NUCLEOTIDE SEQUENCE</scope>
</reference>
<organism evidence="15 16">
    <name type="scientific">Heterotrigona itama</name>
    <dbReference type="NCBI Taxonomy" id="395501"/>
    <lineage>
        <taxon>Eukaryota</taxon>
        <taxon>Metazoa</taxon>
        <taxon>Ecdysozoa</taxon>
        <taxon>Arthropoda</taxon>
        <taxon>Hexapoda</taxon>
        <taxon>Insecta</taxon>
        <taxon>Pterygota</taxon>
        <taxon>Neoptera</taxon>
        <taxon>Endopterygota</taxon>
        <taxon>Hymenoptera</taxon>
        <taxon>Apocrita</taxon>
        <taxon>Aculeata</taxon>
        <taxon>Apoidea</taxon>
        <taxon>Anthophila</taxon>
        <taxon>Apidae</taxon>
        <taxon>Heterotrigona</taxon>
    </lineage>
</organism>
<evidence type="ECO:0000313" key="16">
    <source>
        <dbReference type="Proteomes" id="UP000752696"/>
    </source>
</evidence>
<evidence type="ECO:0000256" key="5">
    <source>
        <dbReference type="ARBA" id="ARBA00022832"/>
    </source>
</evidence>
<evidence type="ECO:0000256" key="1">
    <source>
        <dbReference type="ARBA" id="ARBA00004141"/>
    </source>
</evidence>
<evidence type="ECO:0000256" key="10">
    <source>
        <dbReference type="ARBA" id="ARBA00023136"/>
    </source>
</evidence>
<keyword evidence="10 13" id="KW-0472">Membrane</keyword>
<evidence type="ECO:0000256" key="12">
    <source>
        <dbReference type="RuleBase" id="RU000581"/>
    </source>
</evidence>
<dbReference type="PRINTS" id="PR00075">
    <property type="entry name" value="FACDDSATRASE"/>
</dbReference>
<evidence type="ECO:0000259" key="14">
    <source>
        <dbReference type="Pfam" id="PF00487"/>
    </source>
</evidence>
<dbReference type="GO" id="GO:0006636">
    <property type="term" value="P:unsaturated fatty acid biosynthetic process"/>
    <property type="evidence" value="ECO:0007669"/>
    <property type="project" value="TreeGrafter"/>
</dbReference>
<feature type="domain" description="Fatty acid desaturase" evidence="14">
    <location>
        <begin position="89"/>
        <end position="289"/>
    </location>
</feature>
<keyword evidence="6 13" id="KW-1133">Transmembrane helix</keyword>
<dbReference type="PANTHER" id="PTHR11351">
    <property type="entry name" value="ACYL-COA DESATURASE"/>
    <property type="match status" value="1"/>
</dbReference>
<dbReference type="GO" id="GO:0005506">
    <property type="term" value="F:iron ion binding"/>
    <property type="evidence" value="ECO:0007669"/>
    <property type="project" value="TreeGrafter"/>
</dbReference>
<proteinExistence type="inferred from homology"/>
<keyword evidence="9" id="KW-0443">Lipid metabolism</keyword>
<evidence type="ECO:0000256" key="7">
    <source>
        <dbReference type="ARBA" id="ARBA00023002"/>
    </source>
</evidence>
<evidence type="ECO:0000256" key="3">
    <source>
        <dbReference type="ARBA" id="ARBA00022516"/>
    </source>
</evidence>
<evidence type="ECO:0000256" key="11">
    <source>
        <dbReference type="ARBA" id="ARBA00023160"/>
    </source>
</evidence>
<keyword evidence="4 12" id="KW-0812">Transmembrane</keyword>
<dbReference type="GO" id="GO:0004768">
    <property type="term" value="F:stearoyl-CoA 9-desaturase activity"/>
    <property type="evidence" value="ECO:0007669"/>
    <property type="project" value="TreeGrafter"/>
</dbReference>
<dbReference type="AlphaFoldDB" id="A0A6V7H8A4"/>
<gene>
    <name evidence="15" type="ORF">MHI_LOCUS591796</name>
</gene>
<keyword evidence="5" id="KW-0276">Fatty acid metabolism</keyword>
<comment type="cofactor">
    <cofactor evidence="12">
        <name>Fe(2+)</name>
        <dbReference type="ChEBI" id="CHEBI:29033"/>
    </cofactor>
</comment>
<sequence length="369" mass="42817">MAPNITNTPTGVLFEEETLEETSSLSEPKKKIKKQIVWRNVIIFTYLHLGAIYGLYLVFTSAKIVTTLFGEQMPGIISRRLSRFRLTTISLYVCSGLGITAGAHRLWAHRSYKAKWPLQMLLMIFNTIAFQDAAIDWARDHRLHHKYSETDADPHNAKNGFFFAHVGWLLCRKHPDIARKGKGIDLSDLRNNSILMFQKKYYLYLMPLLCFILPTVIPVYCWNETWSNAYFVPAVLRYVFTLNMTWLVNSAAHMFGNKPYDRYINPAENKMVALTAFGEGWHNYHHVFPWDYKTAELGNYRFNLTTAFIDFFAKLGLAYDLKIVPKDVVYKRVQRTGDGNHNTANLWGWGDKDQTKQDIDVTMVLKKEY</sequence>
<evidence type="ECO:0000256" key="9">
    <source>
        <dbReference type="ARBA" id="ARBA00023098"/>
    </source>
</evidence>
<dbReference type="GO" id="GO:0005789">
    <property type="term" value="C:endoplasmic reticulum membrane"/>
    <property type="evidence" value="ECO:0007669"/>
    <property type="project" value="TreeGrafter"/>
</dbReference>
<accession>A0A6V7H8A4</accession>
<dbReference type="PANTHER" id="PTHR11351:SF31">
    <property type="entry name" value="DESATURASE 1, ISOFORM A-RELATED"/>
    <property type="match status" value="1"/>
</dbReference>
<dbReference type="CDD" id="cd03505">
    <property type="entry name" value="Delta9-FADS-like"/>
    <property type="match status" value="1"/>
</dbReference>
<feature type="transmembrane region" description="Helical" evidence="13">
    <location>
        <begin position="36"/>
        <end position="59"/>
    </location>
</feature>
<keyword evidence="3 12" id="KW-0444">Lipid biosynthesis</keyword>
<evidence type="ECO:0000256" key="13">
    <source>
        <dbReference type="SAM" id="Phobius"/>
    </source>
</evidence>
<dbReference type="EMBL" id="CAJDYZ010008699">
    <property type="protein sequence ID" value="CAD1475708.1"/>
    <property type="molecule type" value="Genomic_DNA"/>
</dbReference>
<evidence type="ECO:0000313" key="15">
    <source>
        <dbReference type="EMBL" id="CAD1475708.1"/>
    </source>
</evidence>
<dbReference type="InterPro" id="IPR005804">
    <property type="entry name" value="FA_desaturase_dom"/>
</dbReference>
<feature type="transmembrane region" description="Helical" evidence="13">
    <location>
        <begin position="89"/>
        <end position="108"/>
    </location>
</feature>
<keyword evidence="16" id="KW-1185">Reference proteome</keyword>
<evidence type="ECO:0000256" key="4">
    <source>
        <dbReference type="ARBA" id="ARBA00022692"/>
    </source>
</evidence>
<name>A0A6V7H8A4_9HYME</name>
<dbReference type="OrthoDB" id="10260134at2759"/>
<evidence type="ECO:0000256" key="6">
    <source>
        <dbReference type="ARBA" id="ARBA00022989"/>
    </source>
</evidence>